<evidence type="ECO:0000256" key="1">
    <source>
        <dbReference type="ARBA" id="ARBA00004123"/>
    </source>
</evidence>
<dbReference type="CDD" id="cd04301">
    <property type="entry name" value="NAT_SF"/>
    <property type="match status" value="1"/>
</dbReference>
<dbReference type="SUPFAM" id="SSF55729">
    <property type="entry name" value="Acyl-CoA N-acyltransferases (Nat)"/>
    <property type="match status" value="1"/>
</dbReference>
<evidence type="ECO:0000256" key="7">
    <source>
        <dbReference type="ARBA" id="ARBA00022771"/>
    </source>
</evidence>
<keyword evidence="11" id="KW-0804">Transcription</keyword>
<dbReference type="PROSITE" id="PS51726">
    <property type="entry name" value="MYST_HAT"/>
    <property type="match status" value="1"/>
</dbReference>
<dbReference type="InterPro" id="IPR050603">
    <property type="entry name" value="MYST_HAT"/>
</dbReference>
<keyword evidence="5" id="KW-0479">Metal-binding</keyword>
<dbReference type="SMART" id="SM00298">
    <property type="entry name" value="CHROMO"/>
    <property type="match status" value="1"/>
</dbReference>
<dbReference type="FunFam" id="1.10.10.10:FF:000022">
    <property type="entry name" value="Histone acetyltransferase"/>
    <property type="match status" value="1"/>
</dbReference>
<comment type="similarity">
    <text evidence="2">Belongs to the MYST (SAS/MOZ) family.</text>
</comment>
<dbReference type="GO" id="GO:0004402">
    <property type="term" value="F:histone acetyltransferase activity"/>
    <property type="evidence" value="ECO:0007669"/>
    <property type="project" value="InterPro"/>
</dbReference>
<evidence type="ECO:0000256" key="8">
    <source>
        <dbReference type="ARBA" id="ARBA00022833"/>
    </source>
</evidence>
<dbReference type="PANTHER" id="PTHR10615">
    <property type="entry name" value="HISTONE ACETYLTRANSFERASE"/>
    <property type="match status" value="1"/>
</dbReference>
<dbReference type="PANTHER" id="PTHR10615:SF219">
    <property type="entry name" value="HISTONE ACETYLTRANSFERASE KAT5"/>
    <property type="match status" value="1"/>
</dbReference>
<dbReference type="Gene3D" id="2.30.30.140">
    <property type="match status" value="1"/>
</dbReference>
<name>A0AAW1QS86_9CHLO</name>
<dbReference type="InterPro" id="IPR016197">
    <property type="entry name" value="Chromo-like_dom_sf"/>
</dbReference>
<evidence type="ECO:0000313" key="18">
    <source>
        <dbReference type="EMBL" id="KAK9824356.1"/>
    </source>
</evidence>
<dbReference type="InterPro" id="IPR040706">
    <property type="entry name" value="Zf-MYST"/>
</dbReference>
<proteinExistence type="inferred from homology"/>
<dbReference type="Pfam" id="PF11717">
    <property type="entry name" value="Tudor-knot"/>
    <property type="match status" value="1"/>
</dbReference>
<keyword evidence="14" id="KW-0012">Acyltransferase</keyword>
<dbReference type="InterPro" id="IPR016181">
    <property type="entry name" value="Acyl_CoA_acyltransferase"/>
</dbReference>
<evidence type="ECO:0000256" key="10">
    <source>
        <dbReference type="ARBA" id="ARBA00023015"/>
    </source>
</evidence>
<dbReference type="Gene3D" id="1.10.10.10">
    <property type="entry name" value="Winged helix-like DNA-binding domain superfamily/Winged helix DNA-binding domain"/>
    <property type="match status" value="1"/>
</dbReference>
<keyword evidence="13" id="KW-0539">Nucleus</keyword>
<evidence type="ECO:0000256" key="6">
    <source>
        <dbReference type="ARBA" id="ARBA00022763"/>
    </source>
</evidence>
<evidence type="ECO:0000313" key="19">
    <source>
        <dbReference type="Proteomes" id="UP001489004"/>
    </source>
</evidence>
<evidence type="ECO:0000256" key="12">
    <source>
        <dbReference type="ARBA" id="ARBA00023204"/>
    </source>
</evidence>
<dbReference type="GO" id="GO:0005634">
    <property type="term" value="C:nucleus"/>
    <property type="evidence" value="ECO:0007669"/>
    <property type="project" value="UniProtKB-SubCell"/>
</dbReference>
<keyword evidence="12" id="KW-0234">DNA repair</keyword>
<keyword evidence="6" id="KW-0227">DNA damage</keyword>
<evidence type="ECO:0000256" key="15">
    <source>
        <dbReference type="PIRSR" id="PIRSR602717-51"/>
    </source>
</evidence>
<evidence type="ECO:0000256" key="11">
    <source>
        <dbReference type="ARBA" id="ARBA00023163"/>
    </source>
</evidence>
<dbReference type="SUPFAM" id="SSF54160">
    <property type="entry name" value="Chromo domain-like"/>
    <property type="match status" value="1"/>
</dbReference>
<evidence type="ECO:0000256" key="16">
    <source>
        <dbReference type="SAM" id="MobiDB-lite"/>
    </source>
</evidence>
<organism evidence="18 19">
    <name type="scientific">[Myrmecia] bisecta</name>
    <dbReference type="NCBI Taxonomy" id="41462"/>
    <lineage>
        <taxon>Eukaryota</taxon>
        <taxon>Viridiplantae</taxon>
        <taxon>Chlorophyta</taxon>
        <taxon>core chlorophytes</taxon>
        <taxon>Trebouxiophyceae</taxon>
        <taxon>Trebouxiales</taxon>
        <taxon>Trebouxiaceae</taxon>
        <taxon>Myrmecia</taxon>
    </lineage>
</organism>
<keyword evidence="7" id="KW-0863">Zinc-finger</keyword>
<sequence>MAHGEILSGNPRQAAAETRATGQNQRQGSYEVGARVLCQASFDNTQRAAEVVGTRTDEEGGTVYYVHYVDCDKRLDEWVPASRLLPCATTAAAPVLAVPRLTSLPSIGSELTSSVTGDQKMTRRLKRRYDEIHHVPAGVEDLAPIDQHLEKEHQEKTKVKNIQVIELGKYEMDTWYYSPYPEPYASLDKLYVCEFSLKYFKKKKTLLRHLAKCELRHPPGDEIYRSPAPGPGEEGNPAAADPQIAVFEVDGKKNKVYCQSLCLLSKLFLDHKTLYYDVDPFLFYILCERDAEGYHVVGYFSKEKNSVEGYNLACILTLPPYQRKGYGRFLISFSYELSRKEGKIGTPERPLSDLGQVSYRSYWTRVVLDVLREHKGNLSIKDISEMTAIRTDDIVKTLESLNLIKYWKGDHIISVTPRIIEEHLKTVTTQKTIAIDADKLHWTPFMAAPLPTKK</sequence>
<dbReference type="Gene3D" id="3.30.60.60">
    <property type="entry name" value="N-acetyl transferase-like"/>
    <property type="match status" value="1"/>
</dbReference>
<dbReference type="GO" id="GO:0006281">
    <property type="term" value="P:DNA repair"/>
    <property type="evidence" value="ECO:0007669"/>
    <property type="project" value="UniProtKB-KW"/>
</dbReference>
<dbReference type="InterPro" id="IPR025995">
    <property type="entry name" value="Tudor-knot"/>
</dbReference>
<evidence type="ECO:0000259" key="17">
    <source>
        <dbReference type="PROSITE" id="PS51726"/>
    </source>
</evidence>
<dbReference type="FunFam" id="3.40.630.30:FF:000002">
    <property type="entry name" value="Histone acetyltransferase"/>
    <property type="match status" value="1"/>
</dbReference>
<feature type="active site" description="Proton donor/acceptor" evidence="15">
    <location>
        <position position="348"/>
    </location>
</feature>
<evidence type="ECO:0000256" key="13">
    <source>
        <dbReference type="ARBA" id="ARBA00023242"/>
    </source>
</evidence>
<dbReference type="InterPro" id="IPR002717">
    <property type="entry name" value="HAT_MYST-type"/>
</dbReference>
<keyword evidence="4" id="KW-0808">Transferase</keyword>
<dbReference type="EMBL" id="JALJOR010000002">
    <property type="protein sequence ID" value="KAK9824356.1"/>
    <property type="molecule type" value="Genomic_DNA"/>
</dbReference>
<evidence type="ECO:0000256" key="14">
    <source>
        <dbReference type="ARBA" id="ARBA00023315"/>
    </source>
</evidence>
<comment type="caution">
    <text evidence="18">The sequence shown here is derived from an EMBL/GenBank/DDBJ whole genome shotgun (WGS) entry which is preliminary data.</text>
</comment>
<dbReference type="Proteomes" id="UP001489004">
    <property type="component" value="Unassembled WGS sequence"/>
</dbReference>
<keyword evidence="19" id="KW-1185">Reference proteome</keyword>
<evidence type="ECO:0000256" key="9">
    <source>
        <dbReference type="ARBA" id="ARBA00022990"/>
    </source>
</evidence>
<dbReference type="FunFam" id="3.30.60.60:FF:000001">
    <property type="entry name" value="Histone acetyltransferase"/>
    <property type="match status" value="1"/>
</dbReference>
<gene>
    <name evidence="18" type="ORF">WJX72_009663</name>
</gene>
<dbReference type="Gene3D" id="3.40.630.30">
    <property type="match status" value="1"/>
</dbReference>
<dbReference type="Pfam" id="PF17772">
    <property type="entry name" value="zf-MYST"/>
    <property type="match status" value="1"/>
</dbReference>
<dbReference type="GO" id="GO:0008270">
    <property type="term" value="F:zinc ion binding"/>
    <property type="evidence" value="ECO:0007669"/>
    <property type="project" value="UniProtKB-KW"/>
</dbReference>
<keyword evidence="10" id="KW-0805">Transcription regulation</keyword>
<accession>A0AAW1QS86</accession>
<evidence type="ECO:0000256" key="5">
    <source>
        <dbReference type="ARBA" id="ARBA00022723"/>
    </source>
</evidence>
<evidence type="ECO:0000256" key="4">
    <source>
        <dbReference type="ARBA" id="ARBA00022679"/>
    </source>
</evidence>
<dbReference type="Pfam" id="PF01853">
    <property type="entry name" value="MOZ_SAS"/>
    <property type="match status" value="1"/>
</dbReference>
<keyword evidence="9" id="KW-0007">Acetylation</keyword>
<comment type="subcellular location">
    <subcellularLocation>
        <location evidence="1">Nucleus</location>
    </subcellularLocation>
</comment>
<dbReference type="EC" id="2.3.1.48" evidence="3"/>
<dbReference type="InterPro" id="IPR036388">
    <property type="entry name" value="WH-like_DNA-bd_sf"/>
</dbReference>
<protein>
    <recommendedName>
        <fullName evidence="3">histone acetyltransferase</fullName>
        <ecNumber evidence="3">2.3.1.48</ecNumber>
    </recommendedName>
</protein>
<dbReference type="AlphaFoldDB" id="A0AAW1QS86"/>
<evidence type="ECO:0000256" key="3">
    <source>
        <dbReference type="ARBA" id="ARBA00013184"/>
    </source>
</evidence>
<dbReference type="InterPro" id="IPR000953">
    <property type="entry name" value="Chromo/chromo_shadow_dom"/>
</dbReference>
<reference evidence="18 19" key="1">
    <citation type="journal article" date="2024" name="Nat. Commun.">
        <title>Phylogenomics reveals the evolutionary origins of lichenization in chlorophyte algae.</title>
        <authorList>
            <person name="Puginier C."/>
            <person name="Libourel C."/>
            <person name="Otte J."/>
            <person name="Skaloud P."/>
            <person name="Haon M."/>
            <person name="Grisel S."/>
            <person name="Petersen M."/>
            <person name="Berrin J.G."/>
            <person name="Delaux P.M."/>
            <person name="Dal Grande F."/>
            <person name="Keller J."/>
        </authorList>
    </citation>
    <scope>NUCLEOTIDE SEQUENCE [LARGE SCALE GENOMIC DNA]</scope>
    <source>
        <strain evidence="18 19">SAG 2043</strain>
    </source>
</reference>
<dbReference type="GO" id="GO:0006355">
    <property type="term" value="P:regulation of DNA-templated transcription"/>
    <property type="evidence" value="ECO:0007669"/>
    <property type="project" value="InterPro"/>
</dbReference>
<feature type="region of interest" description="Disordered" evidence="16">
    <location>
        <begin position="1"/>
        <end position="27"/>
    </location>
</feature>
<keyword evidence="8" id="KW-0862">Zinc</keyword>
<feature type="domain" description="MYST-type HAT" evidence="17">
    <location>
        <begin position="157"/>
        <end position="444"/>
    </location>
</feature>
<evidence type="ECO:0000256" key="2">
    <source>
        <dbReference type="ARBA" id="ARBA00010107"/>
    </source>
</evidence>